<evidence type="ECO:0000259" key="10">
    <source>
        <dbReference type="PROSITE" id="PS51012"/>
    </source>
</evidence>
<dbReference type="PROSITE" id="PS51012">
    <property type="entry name" value="ABC_TM2"/>
    <property type="match status" value="1"/>
</dbReference>
<evidence type="ECO:0000256" key="4">
    <source>
        <dbReference type="ARBA" id="ARBA00022475"/>
    </source>
</evidence>
<evidence type="ECO:0000313" key="12">
    <source>
        <dbReference type="Proteomes" id="UP001324185"/>
    </source>
</evidence>
<feature type="transmembrane region" description="Helical" evidence="9">
    <location>
        <begin position="121"/>
        <end position="140"/>
    </location>
</feature>
<keyword evidence="4 9" id="KW-1003">Cell membrane</keyword>
<keyword evidence="8 9" id="KW-0472">Membrane</keyword>
<accession>A0ABZ0X3D6</accession>
<feature type="transmembrane region" description="Helical" evidence="9">
    <location>
        <begin position="234"/>
        <end position="251"/>
    </location>
</feature>
<feature type="transmembrane region" description="Helical" evidence="9">
    <location>
        <begin position="97"/>
        <end position="115"/>
    </location>
</feature>
<dbReference type="InterPro" id="IPR013525">
    <property type="entry name" value="ABC2_TM"/>
</dbReference>
<evidence type="ECO:0000256" key="9">
    <source>
        <dbReference type="RuleBase" id="RU361157"/>
    </source>
</evidence>
<dbReference type="Proteomes" id="UP001324185">
    <property type="component" value="Chromosome"/>
</dbReference>
<evidence type="ECO:0000256" key="2">
    <source>
        <dbReference type="ARBA" id="ARBA00007783"/>
    </source>
</evidence>
<dbReference type="Pfam" id="PF01061">
    <property type="entry name" value="ABC2_membrane"/>
    <property type="match status" value="1"/>
</dbReference>
<dbReference type="PANTHER" id="PTHR30413:SF8">
    <property type="entry name" value="TRANSPORT PERMEASE PROTEIN"/>
    <property type="match status" value="1"/>
</dbReference>
<feature type="domain" description="ABC transmembrane type-2" evidence="10">
    <location>
        <begin position="33"/>
        <end position="254"/>
    </location>
</feature>
<evidence type="ECO:0000313" key="11">
    <source>
        <dbReference type="EMBL" id="WQG84807.1"/>
    </source>
</evidence>
<proteinExistence type="inferred from homology"/>
<gene>
    <name evidence="11" type="ORF">SR900_10075</name>
</gene>
<keyword evidence="5" id="KW-0997">Cell inner membrane</keyword>
<dbReference type="InterPro" id="IPR000412">
    <property type="entry name" value="ABC_2_transport"/>
</dbReference>
<dbReference type="PRINTS" id="PR00164">
    <property type="entry name" value="ABC2TRNSPORT"/>
</dbReference>
<evidence type="ECO:0000256" key="1">
    <source>
        <dbReference type="ARBA" id="ARBA00004429"/>
    </source>
</evidence>
<dbReference type="PANTHER" id="PTHR30413">
    <property type="entry name" value="INNER MEMBRANE TRANSPORT PERMEASE"/>
    <property type="match status" value="1"/>
</dbReference>
<feature type="transmembrane region" description="Helical" evidence="9">
    <location>
        <begin position="64"/>
        <end position="85"/>
    </location>
</feature>
<feature type="transmembrane region" description="Helical" evidence="9">
    <location>
        <begin position="33"/>
        <end position="52"/>
    </location>
</feature>
<keyword evidence="7 9" id="KW-1133">Transmembrane helix</keyword>
<name>A0ABZ0X3D6_9GAMM</name>
<evidence type="ECO:0000256" key="3">
    <source>
        <dbReference type="ARBA" id="ARBA00022448"/>
    </source>
</evidence>
<evidence type="ECO:0000256" key="7">
    <source>
        <dbReference type="ARBA" id="ARBA00022989"/>
    </source>
</evidence>
<evidence type="ECO:0000256" key="8">
    <source>
        <dbReference type="ARBA" id="ARBA00023136"/>
    </source>
</evidence>
<comment type="similarity">
    <text evidence="2 9">Belongs to the ABC-2 integral membrane protein family.</text>
</comment>
<feature type="transmembrane region" description="Helical" evidence="9">
    <location>
        <begin position="152"/>
        <end position="171"/>
    </location>
</feature>
<evidence type="ECO:0000256" key="5">
    <source>
        <dbReference type="ARBA" id="ARBA00022519"/>
    </source>
</evidence>
<protein>
    <recommendedName>
        <fullName evidence="9">Transport permease protein</fullName>
    </recommendedName>
</protein>
<evidence type="ECO:0000256" key="6">
    <source>
        <dbReference type="ARBA" id="ARBA00022692"/>
    </source>
</evidence>
<dbReference type="RefSeq" id="WP_018625582.1">
    <property type="nucleotide sequence ID" value="NZ_CP140158.1"/>
</dbReference>
<organism evidence="11 12">
    <name type="scientific">Kangiella aquimarina</name>
    <dbReference type="NCBI Taxonomy" id="261965"/>
    <lineage>
        <taxon>Bacteria</taxon>
        <taxon>Pseudomonadati</taxon>
        <taxon>Pseudomonadota</taxon>
        <taxon>Gammaproteobacteria</taxon>
        <taxon>Kangiellales</taxon>
        <taxon>Kangiellaceae</taxon>
        <taxon>Kangiella</taxon>
    </lineage>
</organism>
<dbReference type="EMBL" id="CP140158">
    <property type="protein sequence ID" value="WQG84807.1"/>
    <property type="molecule type" value="Genomic_DNA"/>
</dbReference>
<keyword evidence="12" id="KW-1185">Reference proteome</keyword>
<reference evidence="11 12" key="1">
    <citation type="submission" date="2023-11" db="EMBL/GenBank/DDBJ databases">
        <title>MicrobeMod: A computational toolkit for identifying prokaryotic methylation and restriction-modification with nanopore sequencing.</title>
        <authorList>
            <person name="Crits-Christoph A."/>
            <person name="Kang S.C."/>
            <person name="Lee H."/>
            <person name="Ostrov N."/>
        </authorList>
    </citation>
    <scope>NUCLEOTIDE SEQUENCE [LARGE SCALE GENOMIC DNA]</scope>
    <source>
        <strain evidence="11 12">DSMZ 16071</strain>
    </source>
</reference>
<comment type="subcellular location">
    <subcellularLocation>
        <location evidence="1 9">Cell inner membrane</location>
        <topology evidence="1 9">Multi-pass membrane protein</topology>
    </subcellularLocation>
</comment>
<keyword evidence="3 9" id="KW-0813">Transport</keyword>
<dbReference type="InterPro" id="IPR047817">
    <property type="entry name" value="ABC2_TM_bact-type"/>
</dbReference>
<sequence length="261" mass="29958">MAQVQHRSRLGIWLDVIFALFIRGMQSRFNDKFGISWAIIQPVSFIFILSFIRGVMNGSETHTMPTFVFMVYGIVSLQFFITTLSSSSKALKKDKPLFAFRQVVPISSFIATALFEYIVKLVVIIVLVIIMWFLGIELVLKDPLTVIINFTLLWLLALSIGIIFAISTAFFPEVDKFREMAQRPMLFISAVFFSLQDVPQEYWHYLDWNPLLHAIELSRQAAYPSFGAVGVSQSYLYGCTLVICFLSLVIYKRYWKQAISV</sequence>
<keyword evidence="6 9" id="KW-0812">Transmembrane</keyword>